<gene>
    <name evidence="3" type="ORF">DEJ47_00190</name>
</gene>
<dbReference type="EMBL" id="CP029193">
    <property type="protein sequence ID" value="QES25093.1"/>
    <property type="molecule type" value="Genomic_DNA"/>
</dbReference>
<feature type="region of interest" description="Disordered" evidence="1">
    <location>
        <begin position="108"/>
        <end position="129"/>
    </location>
</feature>
<dbReference type="Proteomes" id="UP000323046">
    <property type="component" value="Chromosome"/>
</dbReference>
<dbReference type="RefSeq" id="WP_150163897.1">
    <property type="nucleotide sequence ID" value="NZ_CP029193.1"/>
</dbReference>
<evidence type="ECO:0000259" key="2">
    <source>
        <dbReference type="Pfam" id="PF13577"/>
    </source>
</evidence>
<feature type="compositionally biased region" description="Polar residues" evidence="1">
    <location>
        <begin position="118"/>
        <end position="127"/>
    </location>
</feature>
<dbReference type="CDD" id="cd00531">
    <property type="entry name" value="NTF2_like"/>
    <property type="match status" value="1"/>
</dbReference>
<feature type="domain" description="SnoaL-like" evidence="2">
    <location>
        <begin position="22"/>
        <end position="139"/>
    </location>
</feature>
<dbReference type="Gene3D" id="3.10.450.50">
    <property type="match status" value="1"/>
</dbReference>
<dbReference type="InterPro" id="IPR032710">
    <property type="entry name" value="NTF2-like_dom_sf"/>
</dbReference>
<dbReference type="Pfam" id="PF13577">
    <property type="entry name" value="SnoaL_4"/>
    <property type="match status" value="1"/>
</dbReference>
<dbReference type="OrthoDB" id="2599042at2"/>
<sequence>MTSTEAESVTPDTAMVDAFTVSGLLDRYLLALDTEELDDAWARTLFTEDAVVAFPLSRHEGRAGLARWHRAALENFARTQHLNSPAVVEPAGDEASLRANLVSTHVHHPGGPGPELFTTGTSVTGTARRTPDGWRLTRLSFGLIWVDGVPPGARG</sequence>
<accession>A0A5P2B3P3</accession>
<organism evidence="3 4">
    <name type="scientific">Streptomyces venezuelae</name>
    <dbReference type="NCBI Taxonomy" id="54571"/>
    <lineage>
        <taxon>Bacteria</taxon>
        <taxon>Bacillati</taxon>
        <taxon>Actinomycetota</taxon>
        <taxon>Actinomycetes</taxon>
        <taxon>Kitasatosporales</taxon>
        <taxon>Streptomycetaceae</taxon>
        <taxon>Streptomyces</taxon>
    </lineage>
</organism>
<keyword evidence="4" id="KW-1185">Reference proteome</keyword>
<evidence type="ECO:0000313" key="3">
    <source>
        <dbReference type="EMBL" id="QES25093.1"/>
    </source>
</evidence>
<dbReference type="AlphaFoldDB" id="A0A5P2B3P3"/>
<proteinExistence type="predicted"/>
<protein>
    <recommendedName>
        <fullName evidence="2">SnoaL-like domain-containing protein</fullName>
    </recommendedName>
</protein>
<evidence type="ECO:0000313" key="4">
    <source>
        <dbReference type="Proteomes" id="UP000323046"/>
    </source>
</evidence>
<evidence type="ECO:0000256" key="1">
    <source>
        <dbReference type="SAM" id="MobiDB-lite"/>
    </source>
</evidence>
<dbReference type="InterPro" id="IPR037401">
    <property type="entry name" value="SnoaL-like"/>
</dbReference>
<reference evidence="3 4" key="1">
    <citation type="submission" date="2018-05" db="EMBL/GenBank/DDBJ databases">
        <title>Streptomyces venezuelae.</title>
        <authorList>
            <person name="Kim W."/>
            <person name="Lee N."/>
            <person name="Cho B.-K."/>
        </authorList>
    </citation>
    <scope>NUCLEOTIDE SEQUENCE [LARGE SCALE GENOMIC DNA]</scope>
    <source>
        <strain evidence="3 4">ATCC 14583</strain>
    </source>
</reference>
<name>A0A5P2B3P3_STRVZ</name>
<dbReference type="SUPFAM" id="SSF54427">
    <property type="entry name" value="NTF2-like"/>
    <property type="match status" value="1"/>
</dbReference>